<feature type="region of interest" description="Disordered" evidence="1">
    <location>
        <begin position="1"/>
        <end position="30"/>
    </location>
</feature>
<evidence type="ECO:0000313" key="2">
    <source>
        <dbReference type="EMBL" id="GAF46908.1"/>
    </source>
</evidence>
<reference evidence="2 3" key="1">
    <citation type="submission" date="2014-02" db="EMBL/GenBank/DDBJ databases">
        <title>Whole genome shotgun sequence of Rhodococcus wratislaviensis NBRC 100605.</title>
        <authorList>
            <person name="Hosoyama A."/>
            <person name="Tsuchikane K."/>
            <person name="Yoshida I."/>
            <person name="Ohji S."/>
            <person name="Ichikawa N."/>
            <person name="Yamazoe A."/>
            <person name="Fujita N."/>
        </authorList>
    </citation>
    <scope>NUCLEOTIDE SEQUENCE [LARGE SCALE GENOMIC DNA]</scope>
    <source>
        <strain evidence="2 3">NBRC 100605</strain>
    </source>
</reference>
<name>X0PUS3_RHOWR</name>
<organism evidence="2 3">
    <name type="scientific">Rhodococcus wratislaviensis NBRC 100605</name>
    <dbReference type="NCBI Taxonomy" id="1219028"/>
    <lineage>
        <taxon>Bacteria</taxon>
        <taxon>Bacillati</taxon>
        <taxon>Actinomycetota</taxon>
        <taxon>Actinomycetes</taxon>
        <taxon>Mycobacteriales</taxon>
        <taxon>Nocardiaceae</taxon>
        <taxon>Rhodococcus</taxon>
    </lineage>
</organism>
<feature type="compositionally biased region" description="Basic residues" evidence="1">
    <location>
        <begin position="290"/>
        <end position="299"/>
    </location>
</feature>
<accession>X0PUS3</accession>
<dbReference type="OrthoDB" id="4386119at2"/>
<dbReference type="AlphaFoldDB" id="X0PUS3"/>
<gene>
    <name evidence="2" type="ORF">RW1_035_00510</name>
</gene>
<proteinExistence type="predicted"/>
<sequence>MTDQHEKWRPPTHLPVLVTDSSIEDGETPPPEVGVIGEFPLLFQEFPTDPADPSIVTLRASAEPLYSGKPTRQQPGTGEQWWDWAVLLRGVGWTATWYTRRPVLGQIEVTGRLIGDLAYATTGRIRGRITRVQVAADRYHRDPDIPPSSWKQIPGTRHYREVTTAPRFFGVTRTTDPEAPTDGICEVGVLVDLDLTDVPPPPLRPSVVPGAVSAHGLDLWVVDRELPLVVRLDSNRHIIEYTLAGQIFDNPPAIRTRRVWAHAEGCWVGGWDGIYHCNLGGTVERCADPRRRRPRRGPARRGGAEPKRCRAVAGPIGSGSGIEQCQRVGRPRVDVRRR</sequence>
<dbReference type="EMBL" id="BAWF01000035">
    <property type="protein sequence ID" value="GAF46908.1"/>
    <property type="molecule type" value="Genomic_DNA"/>
</dbReference>
<keyword evidence="3" id="KW-1185">Reference proteome</keyword>
<dbReference type="RefSeq" id="WP_052033334.1">
    <property type="nucleotide sequence ID" value="NZ_BAWF01000035.1"/>
</dbReference>
<comment type="caution">
    <text evidence="2">The sequence shown here is derived from an EMBL/GenBank/DDBJ whole genome shotgun (WGS) entry which is preliminary data.</text>
</comment>
<evidence type="ECO:0000256" key="1">
    <source>
        <dbReference type="SAM" id="MobiDB-lite"/>
    </source>
</evidence>
<protein>
    <submittedName>
        <fullName evidence="2">Uncharacterized protein</fullName>
    </submittedName>
</protein>
<evidence type="ECO:0000313" key="3">
    <source>
        <dbReference type="Proteomes" id="UP000019491"/>
    </source>
</evidence>
<dbReference type="Proteomes" id="UP000019491">
    <property type="component" value="Unassembled WGS sequence"/>
</dbReference>
<feature type="region of interest" description="Disordered" evidence="1">
    <location>
        <begin position="289"/>
        <end position="338"/>
    </location>
</feature>